<reference evidence="3 4" key="1">
    <citation type="submission" date="2024-02" db="EMBL/GenBank/DDBJ databases">
        <authorList>
            <person name="Chen Y."/>
            <person name="Shah S."/>
            <person name="Dougan E. K."/>
            <person name="Thang M."/>
            <person name="Chan C."/>
        </authorList>
    </citation>
    <scope>NUCLEOTIDE SEQUENCE [LARGE SCALE GENOMIC DNA]</scope>
</reference>
<comment type="caution">
    <text evidence="3">The sequence shown here is derived from an EMBL/GenBank/DDBJ whole genome shotgun (WGS) entry which is preliminary data.</text>
</comment>
<evidence type="ECO:0000259" key="2">
    <source>
        <dbReference type="PROSITE" id="PS50006"/>
    </source>
</evidence>
<feature type="region of interest" description="Disordered" evidence="1">
    <location>
        <begin position="335"/>
        <end position="364"/>
    </location>
</feature>
<dbReference type="Gene3D" id="2.60.200.20">
    <property type="match status" value="2"/>
</dbReference>
<dbReference type="Proteomes" id="UP001642484">
    <property type="component" value="Unassembled WGS sequence"/>
</dbReference>
<name>A0ABP0NMJ3_9DINO</name>
<dbReference type="CDD" id="cd00060">
    <property type="entry name" value="FHA"/>
    <property type="match status" value="2"/>
</dbReference>
<dbReference type="InterPro" id="IPR000253">
    <property type="entry name" value="FHA_dom"/>
</dbReference>
<sequence>MAFASASFLEKLRHGYRGFPSSSKAAGSSTGFLDALVELPGASRPQRCFQRTAVAVSQLKGRISEPVNAKDCIRFLACEEDERLFSALTYYNDEALRRRVATDWIEVISAIEQEVPERPGDESLSAALQADLEDWSNWCTEVGEVYIYFAFLDMKGDRGLLMQVVKHLQMLLDVPSISSLIANLQKTRRWAQATWRMMAQQENAELLGRQHVQMLQQWLLVAKENAAAELPEHGLKQSWETCFSGLQKVPWHDFVDSLQEQFLKGFCPKDLLQPLRRRLIKDGDHVTRQHWELLLDAYSDSISDILDALLEEALEQLPWAVYRVGPSDWRGISSSALSRGDAQPSSSRGARRSAKSESSRRGPLCCARAARSKVQLGLSDGAARAENSHGKGVKELEEGSHTPEDPRVHLHPVEAGQKIHWDAYVDELCRAEMRWWTVDDSDRMEEDQLRLAALRAVNSELVITRKALLLRVASGEMAKNRPIVEFGGEPQQLPAVLVSPNEITMSPTVTKFGRGSKRKMMLPDMFMNEPIASRSHFSISFDVKSERYQVADAGSKWGTFLKVQPAGTKLSCGDWIRIGNAEMVVRFCGSTCKSKRHFRGGPSLQMRFMNSFSGLGSLNQLSLVPDEEEPEDLPVQGLLSRTRAWSSSAVDKMCHHPGLQSEKTRINPLAHTGPAPLPWAPLELDFVSGPCMGQRISVTEKVCTIGRADSCTIQISDPMLANVSRTHCMIRNDGHSTKIMDNNSTNGTWKRLSCVLEPSQPQELRDGACLLAGVHEFRVEEAEMSRDWIPSVAGRTLQLAART</sequence>
<dbReference type="Pfam" id="PF00498">
    <property type="entry name" value="FHA"/>
    <property type="match status" value="2"/>
</dbReference>
<evidence type="ECO:0000256" key="1">
    <source>
        <dbReference type="SAM" id="MobiDB-lite"/>
    </source>
</evidence>
<gene>
    <name evidence="3" type="ORF">CCMP2556_LOCUS31792</name>
</gene>
<feature type="region of interest" description="Disordered" evidence="1">
    <location>
        <begin position="378"/>
        <end position="408"/>
    </location>
</feature>
<dbReference type="SMART" id="SM00240">
    <property type="entry name" value="FHA"/>
    <property type="match status" value="2"/>
</dbReference>
<feature type="domain" description="FHA" evidence="2">
    <location>
        <begin position="703"/>
        <end position="749"/>
    </location>
</feature>
<feature type="domain" description="FHA" evidence="2">
    <location>
        <begin position="510"/>
        <end position="566"/>
    </location>
</feature>
<protein>
    <recommendedName>
        <fullName evidence="2">FHA domain-containing protein</fullName>
    </recommendedName>
</protein>
<keyword evidence="4" id="KW-1185">Reference proteome</keyword>
<dbReference type="EMBL" id="CAXAMN010021940">
    <property type="protein sequence ID" value="CAK9064688.1"/>
    <property type="molecule type" value="Genomic_DNA"/>
</dbReference>
<dbReference type="PANTHER" id="PTHR23308">
    <property type="entry name" value="NUCLEAR INHIBITOR OF PROTEIN PHOSPHATASE-1"/>
    <property type="match status" value="1"/>
</dbReference>
<proteinExistence type="predicted"/>
<organism evidence="3 4">
    <name type="scientific">Durusdinium trenchii</name>
    <dbReference type="NCBI Taxonomy" id="1381693"/>
    <lineage>
        <taxon>Eukaryota</taxon>
        <taxon>Sar</taxon>
        <taxon>Alveolata</taxon>
        <taxon>Dinophyceae</taxon>
        <taxon>Suessiales</taxon>
        <taxon>Symbiodiniaceae</taxon>
        <taxon>Durusdinium</taxon>
    </lineage>
</organism>
<evidence type="ECO:0000313" key="3">
    <source>
        <dbReference type="EMBL" id="CAK9064688.1"/>
    </source>
</evidence>
<dbReference type="PROSITE" id="PS50006">
    <property type="entry name" value="FHA_DOMAIN"/>
    <property type="match status" value="2"/>
</dbReference>
<accession>A0ABP0NMJ3</accession>
<dbReference type="SUPFAM" id="SSF49879">
    <property type="entry name" value="SMAD/FHA domain"/>
    <property type="match status" value="2"/>
</dbReference>
<dbReference type="InterPro" id="IPR050923">
    <property type="entry name" value="Cell_Proc_Reg/RNA_Proc"/>
</dbReference>
<dbReference type="InterPro" id="IPR008984">
    <property type="entry name" value="SMAD_FHA_dom_sf"/>
</dbReference>
<feature type="compositionally biased region" description="Basic and acidic residues" evidence="1">
    <location>
        <begin position="386"/>
        <end position="408"/>
    </location>
</feature>
<evidence type="ECO:0000313" key="4">
    <source>
        <dbReference type="Proteomes" id="UP001642484"/>
    </source>
</evidence>